<name>A0A2H0THP0_9BACT</name>
<comment type="caution">
    <text evidence="4">The sequence shown here is derived from an EMBL/GenBank/DDBJ whole genome shotgun (WGS) entry which is preliminary data.</text>
</comment>
<comment type="subcellular location">
    <subcellularLocation>
        <location evidence="3">Cytoplasm</location>
    </subcellularLocation>
    <text evidence="3">The tmRNA-SmpB complex associates with stalled 70S ribosomes.</text>
</comment>
<dbReference type="GO" id="GO:0070929">
    <property type="term" value="P:trans-translation"/>
    <property type="evidence" value="ECO:0007669"/>
    <property type="project" value="UniProtKB-UniRule"/>
</dbReference>
<keyword evidence="1 3" id="KW-0963">Cytoplasm</keyword>
<protein>
    <recommendedName>
        <fullName evidence="3">SsrA-binding protein</fullName>
    </recommendedName>
    <alternativeName>
        <fullName evidence="3">Small protein B</fullName>
    </alternativeName>
</protein>
<evidence type="ECO:0000256" key="2">
    <source>
        <dbReference type="ARBA" id="ARBA00022884"/>
    </source>
</evidence>
<evidence type="ECO:0000313" key="4">
    <source>
        <dbReference type="EMBL" id="PIR70335.1"/>
    </source>
</evidence>
<dbReference type="PROSITE" id="PS01317">
    <property type="entry name" value="SSRP"/>
    <property type="match status" value="1"/>
</dbReference>
<reference evidence="5" key="1">
    <citation type="submission" date="2017-09" db="EMBL/GenBank/DDBJ databases">
        <title>Depth-based differentiation of microbial function through sediment-hosted aquifers and enrichment of novel symbionts in the deep terrestrial subsurface.</title>
        <authorList>
            <person name="Probst A.J."/>
            <person name="Ladd B."/>
            <person name="Jarett J.K."/>
            <person name="Geller-Mcgrath D.E."/>
            <person name="Sieber C.M.K."/>
            <person name="Emerson J.B."/>
            <person name="Anantharaman K."/>
            <person name="Thomas B.C."/>
            <person name="Malmstrom R."/>
            <person name="Stieglmeier M."/>
            <person name="Klingl A."/>
            <person name="Woyke T."/>
            <person name="Ryan C.M."/>
            <person name="Banfield J.F."/>
        </authorList>
    </citation>
    <scope>NUCLEOTIDE SEQUENCE [LARGE SCALE GENOMIC DNA]</scope>
</reference>
<sequence length="147" mass="17383">MPILLKNKKVYFDYEVLEEFEAGLELKGYEVKSLRQSRGSILGARVIIRGEEAYIIGMEIPPYQPANTPKDYEPQRTRKLLLKKQEINYLFGKGEERGLTIVPIKVYYKGPKIKIKIAVVRGQKKYDKRQKIRKREEKRKIERELKI</sequence>
<dbReference type="GO" id="GO:0005829">
    <property type="term" value="C:cytosol"/>
    <property type="evidence" value="ECO:0007669"/>
    <property type="project" value="TreeGrafter"/>
</dbReference>
<gene>
    <name evidence="3" type="primary">smpB</name>
    <name evidence="4" type="ORF">COU46_02030</name>
</gene>
<evidence type="ECO:0000256" key="3">
    <source>
        <dbReference type="HAMAP-Rule" id="MF_00023"/>
    </source>
</evidence>
<keyword evidence="2 3" id="KW-0694">RNA-binding</keyword>
<dbReference type="InterPro" id="IPR023620">
    <property type="entry name" value="SmpB"/>
</dbReference>
<dbReference type="CDD" id="cd09294">
    <property type="entry name" value="SmpB"/>
    <property type="match status" value="1"/>
</dbReference>
<organism evidence="4 5">
    <name type="scientific">Candidatus Niyogibacteria bacterium CG10_big_fil_rev_8_21_14_0_10_42_19</name>
    <dbReference type="NCBI Taxonomy" id="1974725"/>
    <lineage>
        <taxon>Bacteria</taxon>
        <taxon>Candidatus Niyogiibacteriota</taxon>
    </lineage>
</organism>
<dbReference type="NCBIfam" id="TIGR00086">
    <property type="entry name" value="smpB"/>
    <property type="match status" value="1"/>
</dbReference>
<comment type="function">
    <text evidence="3">Required for rescue of stalled ribosomes mediated by trans-translation. Binds to transfer-messenger RNA (tmRNA), required for stable association of tmRNA with ribosomes. tmRNA and SmpB together mimic tRNA shape, replacing the anticodon stem-loop with SmpB. tmRNA is encoded by the ssrA gene; the 2 termini fold to resemble tRNA(Ala) and it encodes a 'tag peptide', a short internal open reading frame. During trans-translation Ala-aminoacylated tmRNA acts like a tRNA, entering the A-site of stalled ribosomes, displacing the stalled mRNA. The ribosome then switches to translate the ORF on the tmRNA; the nascent peptide is terminated with the 'tag peptide' encoded by the tmRNA and targeted for degradation. The ribosome is freed to recommence translation, which seems to be the essential function of trans-translation.</text>
</comment>
<dbReference type="Proteomes" id="UP000229383">
    <property type="component" value="Unassembled WGS sequence"/>
</dbReference>
<proteinExistence type="inferred from homology"/>
<dbReference type="HAMAP" id="MF_00023">
    <property type="entry name" value="SmpB"/>
    <property type="match status" value="1"/>
</dbReference>
<dbReference type="AlphaFoldDB" id="A0A2H0THP0"/>
<dbReference type="GO" id="GO:0003723">
    <property type="term" value="F:RNA binding"/>
    <property type="evidence" value="ECO:0007669"/>
    <property type="project" value="UniProtKB-UniRule"/>
</dbReference>
<dbReference type="Gene3D" id="2.40.280.10">
    <property type="match status" value="1"/>
</dbReference>
<dbReference type="InterPro" id="IPR000037">
    <property type="entry name" value="SsrA-bd_prot"/>
</dbReference>
<dbReference type="EMBL" id="PFCN01000024">
    <property type="protein sequence ID" value="PIR70335.1"/>
    <property type="molecule type" value="Genomic_DNA"/>
</dbReference>
<dbReference type="Pfam" id="PF01668">
    <property type="entry name" value="SmpB"/>
    <property type="match status" value="1"/>
</dbReference>
<evidence type="ECO:0000256" key="1">
    <source>
        <dbReference type="ARBA" id="ARBA00022490"/>
    </source>
</evidence>
<accession>A0A2H0THP0</accession>
<dbReference type="PANTHER" id="PTHR30308:SF2">
    <property type="entry name" value="SSRA-BINDING PROTEIN"/>
    <property type="match status" value="1"/>
</dbReference>
<dbReference type="SUPFAM" id="SSF74982">
    <property type="entry name" value="Small protein B (SmpB)"/>
    <property type="match status" value="1"/>
</dbReference>
<evidence type="ECO:0000313" key="5">
    <source>
        <dbReference type="Proteomes" id="UP000229383"/>
    </source>
</evidence>
<dbReference type="GO" id="GO:0070930">
    <property type="term" value="P:trans-translation-dependent protein tagging"/>
    <property type="evidence" value="ECO:0007669"/>
    <property type="project" value="TreeGrafter"/>
</dbReference>
<comment type="similarity">
    <text evidence="3">Belongs to the SmpB family.</text>
</comment>
<dbReference type="PANTHER" id="PTHR30308">
    <property type="entry name" value="TMRNA-BINDING COMPONENT OF TRANS-TRANSLATION TAGGING COMPLEX"/>
    <property type="match status" value="1"/>
</dbReference>
<dbReference type="NCBIfam" id="NF003843">
    <property type="entry name" value="PRK05422.1"/>
    <property type="match status" value="1"/>
</dbReference>
<dbReference type="InterPro" id="IPR020081">
    <property type="entry name" value="SsrA-bd_prot_CS"/>
</dbReference>